<comment type="caution">
    <text evidence="1">The sequence shown here is derived from an EMBL/GenBank/DDBJ whole genome shotgun (WGS) entry which is preliminary data.</text>
</comment>
<proteinExistence type="predicted"/>
<reference evidence="1 2" key="1">
    <citation type="journal article" date="2019" name="Nat. Microbiol.">
        <title>Wide diversity of methane and short-chain alkane metabolisms in uncultured archaea.</title>
        <authorList>
            <person name="Borrel G."/>
            <person name="Adam P.S."/>
            <person name="McKay L.J."/>
            <person name="Chen L.X."/>
            <person name="Sierra-Garcia I.N."/>
            <person name="Sieber C.M."/>
            <person name="Letourneur Q."/>
            <person name="Ghozlane A."/>
            <person name="Andersen G.L."/>
            <person name="Li W.J."/>
            <person name="Hallam S.J."/>
            <person name="Muyzer G."/>
            <person name="de Oliveira V.M."/>
            <person name="Inskeep W.P."/>
            <person name="Banfield J.F."/>
            <person name="Gribaldo S."/>
        </authorList>
    </citation>
    <scope>NUCLEOTIDE SEQUENCE [LARGE SCALE GENOMIC DNA]</scope>
    <source>
        <strain evidence="1">NM1b</strain>
    </source>
</reference>
<gene>
    <name evidence="1" type="ORF">EF807_00220</name>
</gene>
<dbReference type="AlphaFoldDB" id="A0A520KZ16"/>
<sequence>MNSVMSLIFESGVTADNRAYPASLHFAQIQQNWTSDIPNTLSEIQKSASIGGKIFNRLNNMKT</sequence>
<dbReference type="EMBL" id="RXIL01000002">
    <property type="protein sequence ID" value="RZN73820.1"/>
    <property type="molecule type" value="Genomic_DNA"/>
</dbReference>
<evidence type="ECO:0000313" key="2">
    <source>
        <dbReference type="Proteomes" id="UP000320766"/>
    </source>
</evidence>
<protein>
    <submittedName>
        <fullName evidence="1">Uncharacterized protein</fullName>
    </submittedName>
</protein>
<name>A0A520KZ16_9EURY</name>
<accession>A0A520KZ16</accession>
<organism evidence="1 2">
    <name type="scientific">Candidatus Methanolliviera hydrocarbonicum</name>
    <dbReference type="NCBI Taxonomy" id="2491085"/>
    <lineage>
        <taxon>Archaea</taxon>
        <taxon>Methanobacteriati</taxon>
        <taxon>Methanobacteriota</taxon>
        <taxon>Candidatus Methanoliparia</taxon>
        <taxon>Candidatus Methanoliparales</taxon>
        <taxon>Candidatus Methanollivieraceae</taxon>
        <taxon>Candidatus Methanolliviera</taxon>
    </lineage>
</organism>
<dbReference type="Proteomes" id="UP000320766">
    <property type="component" value="Unassembled WGS sequence"/>
</dbReference>
<evidence type="ECO:0000313" key="1">
    <source>
        <dbReference type="EMBL" id="RZN73820.1"/>
    </source>
</evidence>